<keyword evidence="3 6" id="KW-0812">Transmembrane</keyword>
<dbReference type="PANTHER" id="PTHR30178">
    <property type="entry name" value="INNER MEMBRANE PROTEIN YAAH"/>
    <property type="match status" value="1"/>
</dbReference>
<dbReference type="GO" id="GO:0071422">
    <property type="term" value="P:succinate transmembrane transport"/>
    <property type="evidence" value="ECO:0007669"/>
    <property type="project" value="TreeGrafter"/>
</dbReference>
<comment type="similarity">
    <text evidence="2">Belongs to the acetate uptake transporter (AceTr) (TC 2.A.96) family.</text>
</comment>
<sequence>MDAAVPARAHVVPEPRRADPGLIGLLGFVIATLTAQLAHLGVQNESAVFWVGAVFGGVVQVIAGMLSYFVGDDFHFIVYNAFGWYWICMPGFLLGGELGFFEVSGPARPLFSMMFAVLALGFTFAGATHNSALPLTLLLVAGGLTLEAVAAFAGAATLGTVGAWLLIGASALAFYMLVDKFAWRTMGRHIVPLGPPWIRRGDVPAEHP</sequence>
<dbReference type="GO" id="GO:0005886">
    <property type="term" value="C:plasma membrane"/>
    <property type="evidence" value="ECO:0007669"/>
    <property type="project" value="TreeGrafter"/>
</dbReference>
<dbReference type="Proteomes" id="UP000031202">
    <property type="component" value="Unassembled WGS sequence"/>
</dbReference>
<feature type="transmembrane region" description="Helical" evidence="6">
    <location>
        <begin position="132"/>
        <end position="155"/>
    </location>
</feature>
<evidence type="ECO:0000256" key="2">
    <source>
        <dbReference type="ARBA" id="ARBA00005587"/>
    </source>
</evidence>
<organism evidence="7 8">
    <name type="scientific">Microbacterium hominis</name>
    <dbReference type="NCBI Taxonomy" id="162426"/>
    <lineage>
        <taxon>Bacteria</taxon>
        <taxon>Bacillati</taxon>
        <taxon>Actinomycetota</taxon>
        <taxon>Actinomycetes</taxon>
        <taxon>Micrococcales</taxon>
        <taxon>Microbacteriaceae</taxon>
        <taxon>Microbacterium</taxon>
    </lineage>
</organism>
<evidence type="ECO:0000313" key="8">
    <source>
        <dbReference type="Proteomes" id="UP000031202"/>
    </source>
</evidence>
<comment type="caution">
    <text evidence="7">The sequence shown here is derived from an EMBL/GenBank/DDBJ whole genome shotgun (WGS) entry which is preliminary data.</text>
</comment>
<evidence type="ECO:0000256" key="1">
    <source>
        <dbReference type="ARBA" id="ARBA00004141"/>
    </source>
</evidence>
<evidence type="ECO:0000256" key="4">
    <source>
        <dbReference type="ARBA" id="ARBA00022989"/>
    </source>
</evidence>
<dbReference type="Pfam" id="PF01184">
    <property type="entry name" value="Gpr1_Fun34_YaaH"/>
    <property type="match status" value="1"/>
</dbReference>
<dbReference type="InterPro" id="IPR000791">
    <property type="entry name" value="Gpr1/Fun34/SatP-like"/>
</dbReference>
<feature type="transmembrane region" description="Helical" evidence="6">
    <location>
        <begin position="82"/>
        <end position="101"/>
    </location>
</feature>
<keyword evidence="5 6" id="KW-0472">Membrane</keyword>
<evidence type="ECO:0000313" key="7">
    <source>
        <dbReference type="EMBL" id="KIC58362.1"/>
    </source>
</evidence>
<dbReference type="GO" id="GO:0015360">
    <property type="term" value="F:acetate:proton symporter activity"/>
    <property type="evidence" value="ECO:0007669"/>
    <property type="project" value="TreeGrafter"/>
</dbReference>
<dbReference type="RefSeq" id="WP_039414606.1">
    <property type="nucleotide sequence ID" value="NZ_JWSZ01000008.1"/>
</dbReference>
<evidence type="ECO:0000256" key="6">
    <source>
        <dbReference type="SAM" id="Phobius"/>
    </source>
</evidence>
<name>A0A0B4CPI1_9MICO</name>
<keyword evidence="4 6" id="KW-1133">Transmembrane helix</keyword>
<feature type="transmembrane region" description="Helical" evidence="6">
    <location>
        <begin position="161"/>
        <end position="178"/>
    </location>
</feature>
<comment type="subcellular location">
    <subcellularLocation>
        <location evidence="1">Membrane</location>
        <topology evidence="1">Multi-pass membrane protein</topology>
    </subcellularLocation>
</comment>
<evidence type="ECO:0000256" key="5">
    <source>
        <dbReference type="ARBA" id="ARBA00023136"/>
    </source>
</evidence>
<proteinExistence type="inferred from homology"/>
<dbReference type="AlphaFoldDB" id="A0A0B4CPI1"/>
<accession>A0A0B4CPI1</accession>
<gene>
    <name evidence="7" type="ORF">RM52_06490</name>
</gene>
<reference evidence="7 8" key="1">
    <citation type="submission" date="2014-12" db="EMBL/GenBank/DDBJ databases">
        <title>Genome sequencing of Microbacterium hominis TPW29.</title>
        <authorList>
            <person name="Tan P.W."/>
            <person name="Chan K.-G."/>
        </authorList>
    </citation>
    <scope>NUCLEOTIDE SEQUENCE [LARGE SCALE GENOMIC DNA]</scope>
    <source>
        <strain evidence="7 8">TPW29</strain>
    </source>
</reference>
<dbReference type="PANTHER" id="PTHR30178:SF3">
    <property type="entry name" value="SUCCINATE-ACETATE_PROTON SYMPORTER SATP"/>
    <property type="match status" value="1"/>
</dbReference>
<feature type="transmembrane region" description="Helical" evidence="6">
    <location>
        <begin position="21"/>
        <end position="42"/>
    </location>
</feature>
<protein>
    <recommendedName>
        <fullName evidence="9">Acetate uptake transporter</fullName>
    </recommendedName>
</protein>
<dbReference type="InterPro" id="IPR047623">
    <property type="entry name" value="SatP"/>
</dbReference>
<feature type="transmembrane region" description="Helical" evidence="6">
    <location>
        <begin position="48"/>
        <end position="70"/>
    </location>
</feature>
<evidence type="ECO:0008006" key="9">
    <source>
        <dbReference type="Google" id="ProtNLM"/>
    </source>
</evidence>
<feature type="transmembrane region" description="Helical" evidence="6">
    <location>
        <begin position="107"/>
        <end position="125"/>
    </location>
</feature>
<evidence type="ECO:0000256" key="3">
    <source>
        <dbReference type="ARBA" id="ARBA00022692"/>
    </source>
</evidence>
<dbReference type="EMBL" id="JWSZ01000008">
    <property type="protein sequence ID" value="KIC58362.1"/>
    <property type="molecule type" value="Genomic_DNA"/>
</dbReference>